<dbReference type="RefSeq" id="WP_005542290.1">
    <property type="nucleotide sequence ID" value="NZ_JH378844.1"/>
</dbReference>
<keyword evidence="3" id="KW-1185">Reference proteome</keyword>
<sequence length="325" mass="38307">MIWNFIKSGKNNYLNKKNIKIISLGVLLVLFIAILVYKKNNMYEIDDSTKHRFESMIGEPICEVILVLGEGYKYEDSEHSKFVYVLENGIEVELMVLPAHYLDYGPKLGEVVYKKNGKVIRDVRMETNKNLSLEYFIDNIRYDTTFTDVKREIGDFTGSTGSGIIRWYYEIEGLAFFETYTFGYSDENPVFMFRVEDNSGNNERLIMYMEDEFNSTKYIKKLFIDKKIVLNAKKIKIQTRQFFELNDEYTYADIVNLYGEPHGITDNNRVYYHINSYYVFFPGNFSSDSEAKLNYLDIYSENGMFKCRIQYAPEYINGVLNIFYD</sequence>
<dbReference type="Proteomes" id="UP000003011">
    <property type="component" value="Unassembled WGS sequence"/>
</dbReference>
<evidence type="ECO:0000256" key="1">
    <source>
        <dbReference type="SAM" id="Phobius"/>
    </source>
</evidence>
<dbReference type="HOGENOM" id="CLU_854642_0_0_9"/>
<keyword evidence="1" id="KW-0812">Transmembrane</keyword>
<dbReference type="EMBL" id="ACZL01000052">
    <property type="protein sequence ID" value="EHI54609.1"/>
    <property type="molecule type" value="Genomic_DNA"/>
</dbReference>
<reference evidence="2 3" key="1">
    <citation type="submission" date="2011-08" db="EMBL/GenBank/DDBJ databases">
        <title>The Genome Sequence of Johnsonella ignava ATCC 51276.</title>
        <authorList>
            <consortium name="The Broad Institute Genome Sequencing Platform"/>
            <person name="Earl A."/>
            <person name="Ward D."/>
            <person name="Feldgarden M."/>
            <person name="Gevers D."/>
            <person name="Izard J."/>
            <person name="Blanton J.M."/>
            <person name="Baranova O.V."/>
            <person name="Dewhirst F.E."/>
            <person name="Young S.K."/>
            <person name="Zeng Q."/>
            <person name="Gargeya S."/>
            <person name="Fitzgerald M."/>
            <person name="Haas B."/>
            <person name="Abouelleil A."/>
            <person name="Alvarado L."/>
            <person name="Arachchi H.M."/>
            <person name="Berlin A."/>
            <person name="Brown A."/>
            <person name="Chapman S.B."/>
            <person name="Chen Z."/>
            <person name="Dunbar C."/>
            <person name="Freedman E."/>
            <person name="Gearin G."/>
            <person name="Gellesch M."/>
            <person name="Goldberg J."/>
            <person name="Griggs A."/>
            <person name="Gujja S."/>
            <person name="Heiman D."/>
            <person name="Howarth C."/>
            <person name="Larson L."/>
            <person name="Lui A."/>
            <person name="MacDonald P.J.P."/>
            <person name="Montmayeur A."/>
            <person name="Murphy C."/>
            <person name="Neiman D."/>
            <person name="Pearson M."/>
            <person name="Priest M."/>
            <person name="Roberts A."/>
            <person name="Saif S."/>
            <person name="Shea T."/>
            <person name="Shenoy N."/>
            <person name="Sisk P."/>
            <person name="Stolte C."/>
            <person name="Sykes S."/>
            <person name="Wortman J."/>
            <person name="Nusbaum C."/>
            <person name="Birren B."/>
        </authorList>
    </citation>
    <scope>NUCLEOTIDE SEQUENCE [LARGE SCALE GENOMIC DNA]</scope>
    <source>
        <strain evidence="2 3">ATCC 51276</strain>
    </source>
</reference>
<protein>
    <submittedName>
        <fullName evidence="2">Uncharacterized protein</fullName>
    </submittedName>
</protein>
<organism evidence="2 3">
    <name type="scientific">Johnsonella ignava ATCC 51276</name>
    <dbReference type="NCBI Taxonomy" id="679200"/>
    <lineage>
        <taxon>Bacteria</taxon>
        <taxon>Bacillati</taxon>
        <taxon>Bacillota</taxon>
        <taxon>Clostridia</taxon>
        <taxon>Lachnospirales</taxon>
        <taxon>Lachnospiraceae</taxon>
        <taxon>Johnsonella</taxon>
    </lineage>
</organism>
<keyword evidence="1" id="KW-0472">Membrane</keyword>
<proteinExistence type="predicted"/>
<keyword evidence="1" id="KW-1133">Transmembrane helix</keyword>
<name>G5GL06_9FIRM</name>
<feature type="transmembrane region" description="Helical" evidence="1">
    <location>
        <begin position="21"/>
        <end position="37"/>
    </location>
</feature>
<evidence type="ECO:0000313" key="3">
    <source>
        <dbReference type="Proteomes" id="UP000003011"/>
    </source>
</evidence>
<comment type="caution">
    <text evidence="2">The sequence shown here is derived from an EMBL/GenBank/DDBJ whole genome shotgun (WGS) entry which is preliminary data.</text>
</comment>
<gene>
    <name evidence="2" type="ORF">HMPREF9333_02251</name>
</gene>
<accession>G5GL06</accession>
<dbReference type="OrthoDB" id="9815752at2"/>
<evidence type="ECO:0000313" key="2">
    <source>
        <dbReference type="EMBL" id="EHI54609.1"/>
    </source>
</evidence>
<dbReference type="AlphaFoldDB" id="G5GL06"/>